<feature type="domain" description="Peptidase S1" evidence="3">
    <location>
        <begin position="71"/>
        <end position="370"/>
    </location>
</feature>
<dbReference type="InterPro" id="IPR033116">
    <property type="entry name" value="TRYPSIN_SER"/>
</dbReference>
<evidence type="ECO:0000256" key="2">
    <source>
        <dbReference type="RuleBase" id="RU363034"/>
    </source>
</evidence>
<evidence type="ECO:0000313" key="4">
    <source>
        <dbReference type="EMBL" id="JAA66102.1"/>
    </source>
</evidence>
<dbReference type="PANTHER" id="PTHR24252">
    <property type="entry name" value="ACROSIN-RELATED"/>
    <property type="match status" value="1"/>
</dbReference>
<dbReference type="InterPro" id="IPR018114">
    <property type="entry name" value="TRYPSIN_HIS"/>
</dbReference>
<reference evidence="4" key="1">
    <citation type="submission" date="2012-12" db="EMBL/GenBank/DDBJ databases">
        <title>Identification and characterization of a phenylalanine ammonia-lyase gene family in Isatis indigotica Fort.</title>
        <authorList>
            <person name="Liu Q."/>
            <person name="Chen J."/>
            <person name="Zhou X."/>
            <person name="Di P."/>
            <person name="Xiao Y."/>
            <person name="Xuan H."/>
            <person name="Zhang L."/>
            <person name="Chen W."/>
        </authorList>
    </citation>
    <scope>NUCLEOTIDE SEQUENCE</scope>
    <source>
        <tissue evidence="4">Salivary gland</tissue>
    </source>
</reference>
<dbReference type="SUPFAM" id="SSF50494">
    <property type="entry name" value="Trypsin-like serine proteases"/>
    <property type="match status" value="1"/>
</dbReference>
<dbReference type="GO" id="GO:0004252">
    <property type="term" value="F:serine-type endopeptidase activity"/>
    <property type="evidence" value="ECO:0007669"/>
    <property type="project" value="InterPro"/>
</dbReference>
<keyword evidence="2" id="KW-0378">Hydrolase</keyword>
<proteinExistence type="evidence at transcript level"/>
<evidence type="ECO:0000259" key="3">
    <source>
        <dbReference type="PROSITE" id="PS50240"/>
    </source>
</evidence>
<keyword evidence="2 4" id="KW-0645">Protease</keyword>
<dbReference type="AlphaFoldDB" id="A0A0K8R4N9"/>
<dbReference type="PANTHER" id="PTHR24252:SF7">
    <property type="entry name" value="HYALIN"/>
    <property type="match status" value="1"/>
</dbReference>
<dbReference type="CDD" id="cd00190">
    <property type="entry name" value="Tryp_SPc"/>
    <property type="match status" value="1"/>
</dbReference>
<dbReference type="PROSITE" id="PS00134">
    <property type="entry name" value="TRYPSIN_HIS"/>
    <property type="match status" value="1"/>
</dbReference>
<dbReference type="InterPro" id="IPR043504">
    <property type="entry name" value="Peptidase_S1_PA_chymotrypsin"/>
</dbReference>
<evidence type="ECO:0000256" key="1">
    <source>
        <dbReference type="ARBA" id="ARBA00023157"/>
    </source>
</evidence>
<dbReference type="EMBL" id="GADI01007706">
    <property type="protein sequence ID" value="JAA66102.1"/>
    <property type="molecule type" value="mRNA"/>
</dbReference>
<accession>A0A0K8R4N9</accession>
<dbReference type="InterPro" id="IPR009003">
    <property type="entry name" value="Peptidase_S1_PA"/>
</dbReference>
<keyword evidence="1" id="KW-1015">Disulfide bond</keyword>
<dbReference type="Gene3D" id="2.40.10.10">
    <property type="entry name" value="Trypsin-like serine proteases"/>
    <property type="match status" value="1"/>
</dbReference>
<name>A0A0K8R4N9_IXORI</name>
<dbReference type="Pfam" id="PF00089">
    <property type="entry name" value="Trypsin"/>
    <property type="match status" value="2"/>
</dbReference>
<sequence length="413" mass="47089">MWILDCPQSWFYICVVCTACYRMLRFSVDTSSRNEEGLARHNWSCGRRQRKSTFRKESSMAVKRCTVIGHGLLGSTTRAQAYTSAEGFSVSERIVLTAAHCVMDLEAATIMVLLGTSKKPKSVIPGSIAISWSNESYDDYEFDNSTYVYVDKFETSQDVQRVDLQDPEGVHMEVEDICVTLQDSDCTAMPRDIAILKLKENVTFTDYIQPICLPEECEEPPNDTAIYVAGWGEAFVQMELESYDDYSSSYQEGESENDNTEVSTNKTWKLVYTRSLDLMQAQVKYISLEECRKISNRSLPDYTVCSKLEEGGICYGDSGGPLMFEKDDQWFLDALAVSSPLGCIYDNHPYPYHYLRVSYFTQTFIHPYLRSLRQTGGDTSSLCANRSALRECFQLFFEEEENAKFNRNKKQAS</sequence>
<dbReference type="InterPro" id="IPR001314">
    <property type="entry name" value="Peptidase_S1A"/>
</dbReference>
<dbReference type="PROSITE" id="PS00135">
    <property type="entry name" value="TRYPSIN_SER"/>
    <property type="match status" value="1"/>
</dbReference>
<protein>
    <submittedName>
        <fullName evidence="4">Putative serine protease with signal anchor</fullName>
    </submittedName>
</protein>
<dbReference type="PROSITE" id="PS50240">
    <property type="entry name" value="TRYPSIN_DOM"/>
    <property type="match status" value="1"/>
</dbReference>
<organism evidence="4">
    <name type="scientific">Ixodes ricinus</name>
    <name type="common">Common tick</name>
    <name type="synonym">Acarus ricinus</name>
    <dbReference type="NCBI Taxonomy" id="34613"/>
    <lineage>
        <taxon>Eukaryota</taxon>
        <taxon>Metazoa</taxon>
        <taxon>Ecdysozoa</taxon>
        <taxon>Arthropoda</taxon>
        <taxon>Chelicerata</taxon>
        <taxon>Arachnida</taxon>
        <taxon>Acari</taxon>
        <taxon>Parasitiformes</taxon>
        <taxon>Ixodida</taxon>
        <taxon>Ixodoidea</taxon>
        <taxon>Ixodidae</taxon>
        <taxon>Ixodinae</taxon>
        <taxon>Ixodes</taxon>
    </lineage>
</organism>
<dbReference type="InterPro" id="IPR001254">
    <property type="entry name" value="Trypsin_dom"/>
</dbReference>
<dbReference type="GO" id="GO:0006508">
    <property type="term" value="P:proteolysis"/>
    <property type="evidence" value="ECO:0007669"/>
    <property type="project" value="UniProtKB-KW"/>
</dbReference>
<keyword evidence="2" id="KW-0720">Serine protease</keyword>
<dbReference type="SMART" id="SM00020">
    <property type="entry name" value="Tryp_SPc"/>
    <property type="match status" value="1"/>
</dbReference>
<dbReference type="PRINTS" id="PR00722">
    <property type="entry name" value="CHYMOTRYPSIN"/>
</dbReference>